<keyword evidence="1" id="KW-0472">Membrane</keyword>
<keyword evidence="3" id="KW-1185">Reference proteome</keyword>
<dbReference type="AlphaFoldDB" id="A0A246RSX8"/>
<evidence type="ECO:0000256" key="1">
    <source>
        <dbReference type="SAM" id="Phobius"/>
    </source>
</evidence>
<reference evidence="2 3" key="1">
    <citation type="submission" date="2017-03" db="EMBL/GenBank/DDBJ databases">
        <title>Whole genome sequence of Micromonospora wenchangensis, isolated from mangrove soil.</title>
        <authorList>
            <person name="Yang H."/>
        </authorList>
    </citation>
    <scope>NUCLEOTIDE SEQUENCE [LARGE SCALE GENOMIC DNA]</scope>
    <source>
        <strain evidence="2 3">CCTCC AA 2012002</strain>
    </source>
</reference>
<protein>
    <submittedName>
        <fullName evidence="2">Uncharacterized protein</fullName>
    </submittedName>
</protein>
<dbReference type="RefSeq" id="WP_088641918.1">
    <property type="nucleotide sequence ID" value="NZ_MZMV01000002.1"/>
</dbReference>
<feature type="transmembrane region" description="Helical" evidence="1">
    <location>
        <begin position="14"/>
        <end position="36"/>
    </location>
</feature>
<feature type="transmembrane region" description="Helical" evidence="1">
    <location>
        <begin position="210"/>
        <end position="232"/>
    </location>
</feature>
<sequence>MTTAKQPAKAKQNAGAWVVWLVLGATVLVCVGSSILNRDSGGTTVPGPAADERADTVPLLVQAAESQGICYGWRLERSSGAEVSVGSNLGDGVPVTGDARCPRWVEVRARIMYTSSSSESNDWATVTVSGSDDLDRADLWAVDAGLDRFGLDTDTFVDDPGWAICRAAVTLPLLVAEAGVAPPAATPSADPAAPAGALPDAGSDFWRDRWGWLLATAGLLLVAALLITVGFVQRGRQRAATPAGRTRGAR</sequence>
<evidence type="ECO:0000313" key="3">
    <source>
        <dbReference type="Proteomes" id="UP000197174"/>
    </source>
</evidence>
<evidence type="ECO:0000313" key="2">
    <source>
        <dbReference type="EMBL" id="OWV12855.1"/>
    </source>
</evidence>
<comment type="caution">
    <text evidence="2">The sequence shown here is derived from an EMBL/GenBank/DDBJ whole genome shotgun (WGS) entry which is preliminary data.</text>
</comment>
<dbReference type="OrthoDB" id="3695060at2"/>
<proteinExistence type="predicted"/>
<accession>A0A246RSX8</accession>
<gene>
    <name evidence="2" type="ORF">B5D80_01465</name>
</gene>
<dbReference type="EMBL" id="MZMV01000002">
    <property type="protein sequence ID" value="OWV12855.1"/>
    <property type="molecule type" value="Genomic_DNA"/>
</dbReference>
<organism evidence="2 3">
    <name type="scientific">Micromonospora wenchangensis</name>
    <dbReference type="NCBI Taxonomy" id="1185415"/>
    <lineage>
        <taxon>Bacteria</taxon>
        <taxon>Bacillati</taxon>
        <taxon>Actinomycetota</taxon>
        <taxon>Actinomycetes</taxon>
        <taxon>Micromonosporales</taxon>
        <taxon>Micromonosporaceae</taxon>
        <taxon>Micromonospora</taxon>
    </lineage>
</organism>
<keyword evidence="1" id="KW-1133">Transmembrane helix</keyword>
<keyword evidence="1" id="KW-0812">Transmembrane</keyword>
<dbReference type="Proteomes" id="UP000197174">
    <property type="component" value="Unassembled WGS sequence"/>
</dbReference>
<name>A0A246RSX8_9ACTN</name>